<dbReference type="InterPro" id="IPR052550">
    <property type="entry name" value="Pyrimidine_5'-ntase_YjjG"/>
</dbReference>
<dbReference type="NCBIfam" id="TIGR01549">
    <property type="entry name" value="HAD-SF-IA-v1"/>
    <property type="match status" value="1"/>
</dbReference>
<reference evidence="2" key="1">
    <citation type="journal article" date="2019" name="Int. J. Syst. Evol. Microbiol.">
        <title>The Global Catalogue of Microorganisms (GCM) 10K type strain sequencing project: providing services to taxonomists for standard genome sequencing and annotation.</title>
        <authorList>
            <consortium name="The Broad Institute Genomics Platform"/>
            <consortium name="The Broad Institute Genome Sequencing Center for Infectious Disease"/>
            <person name="Wu L."/>
            <person name="Ma J."/>
        </authorList>
    </citation>
    <scope>NUCLEOTIDE SEQUENCE [LARGE SCALE GENOMIC DNA]</scope>
    <source>
        <strain evidence="2">CCUG 60527</strain>
    </source>
</reference>
<dbReference type="InterPro" id="IPR023214">
    <property type="entry name" value="HAD_sf"/>
</dbReference>
<dbReference type="InterPro" id="IPR036412">
    <property type="entry name" value="HAD-like_sf"/>
</dbReference>
<keyword evidence="1" id="KW-0378">Hydrolase</keyword>
<dbReference type="SFLD" id="SFLDG01129">
    <property type="entry name" value="C1.5:_HAD__Beta-PGM__Phosphata"/>
    <property type="match status" value="1"/>
</dbReference>
<dbReference type="EC" id="3.1.3.5" evidence="1"/>
<proteinExistence type="predicted"/>
<sequence length="229" mass="26778">MDNIKHIFFDLDHTLWDFNKNSKLTFQQIFNDQNMAMDMNAFEEVYMPINERYWKLYREERVNQSSLRYGRLKDTFDALSLRVKDETINLIAKEYINNLSSFTHLVEGTIDLLDYLKQKYQLHIITNGFDEIQYKKLNNSNIADYFDVIVTSDSVGVKKPNPRVFEYAVKSAKSIAQDCVMVGDSYEADVLGSFKTGMIPIHFSDNNIHQIPDKNFISVPKLADIKQYL</sequence>
<dbReference type="Pfam" id="PF13419">
    <property type="entry name" value="HAD_2"/>
    <property type="match status" value="1"/>
</dbReference>
<dbReference type="PANTHER" id="PTHR47478:SF1">
    <property type="entry name" value="PYRIMIDINE 5'-NUCLEOTIDASE YJJG"/>
    <property type="match status" value="1"/>
</dbReference>
<name>A0ABW3JS85_9FLAO</name>
<dbReference type="GO" id="GO:0008253">
    <property type="term" value="F:5'-nucleotidase activity"/>
    <property type="evidence" value="ECO:0007669"/>
    <property type="project" value="UniProtKB-EC"/>
</dbReference>
<accession>A0ABW3JS85</accession>
<dbReference type="RefSeq" id="WP_386107084.1">
    <property type="nucleotide sequence ID" value="NZ_JBHTJR010000045.1"/>
</dbReference>
<evidence type="ECO:0000313" key="2">
    <source>
        <dbReference type="Proteomes" id="UP001597062"/>
    </source>
</evidence>
<dbReference type="Proteomes" id="UP001597062">
    <property type="component" value="Unassembled WGS sequence"/>
</dbReference>
<dbReference type="EMBL" id="JBHTJR010000045">
    <property type="protein sequence ID" value="MFD0993136.1"/>
    <property type="molecule type" value="Genomic_DNA"/>
</dbReference>
<dbReference type="SFLD" id="SFLDG01135">
    <property type="entry name" value="C1.5.6:_HAD__Beta-PGM__Phospha"/>
    <property type="match status" value="1"/>
</dbReference>
<dbReference type="Gene3D" id="3.40.50.1000">
    <property type="entry name" value="HAD superfamily/HAD-like"/>
    <property type="match status" value="1"/>
</dbReference>
<comment type="caution">
    <text evidence="1">The sequence shown here is derived from an EMBL/GenBank/DDBJ whole genome shotgun (WGS) entry which is preliminary data.</text>
</comment>
<organism evidence="1 2">
    <name type="scientific">Tenacibaculum geojense</name>
    <dbReference type="NCBI Taxonomy" id="915352"/>
    <lineage>
        <taxon>Bacteria</taxon>
        <taxon>Pseudomonadati</taxon>
        <taxon>Bacteroidota</taxon>
        <taxon>Flavobacteriia</taxon>
        <taxon>Flavobacteriales</taxon>
        <taxon>Flavobacteriaceae</taxon>
        <taxon>Tenacibaculum</taxon>
    </lineage>
</organism>
<dbReference type="PANTHER" id="PTHR47478">
    <property type="match status" value="1"/>
</dbReference>
<dbReference type="InterPro" id="IPR006439">
    <property type="entry name" value="HAD-SF_hydro_IA"/>
</dbReference>
<dbReference type="SUPFAM" id="SSF56784">
    <property type="entry name" value="HAD-like"/>
    <property type="match status" value="1"/>
</dbReference>
<dbReference type="NCBIfam" id="TIGR02254">
    <property type="entry name" value="YjjG_YfnB"/>
    <property type="match status" value="1"/>
</dbReference>
<dbReference type="Gene3D" id="1.10.150.240">
    <property type="entry name" value="Putative phosphatase, domain 2"/>
    <property type="match status" value="1"/>
</dbReference>
<keyword evidence="2" id="KW-1185">Reference proteome</keyword>
<dbReference type="InterPro" id="IPR041492">
    <property type="entry name" value="HAD_2"/>
</dbReference>
<evidence type="ECO:0000313" key="1">
    <source>
        <dbReference type="EMBL" id="MFD0993136.1"/>
    </source>
</evidence>
<protein>
    <submittedName>
        <fullName evidence="1">YjjG family noncanonical pyrimidine nucleotidase</fullName>
        <ecNumber evidence="1">3.1.3.5</ecNumber>
    </submittedName>
</protein>
<dbReference type="InterPro" id="IPR011951">
    <property type="entry name" value="HAD-SF_hydro_IA_YjjG/PynA"/>
</dbReference>
<gene>
    <name evidence="1" type="ORF">ACFQ1U_07960</name>
</gene>
<dbReference type="SFLD" id="SFLDS00003">
    <property type="entry name" value="Haloacid_Dehalogenase"/>
    <property type="match status" value="1"/>
</dbReference>
<dbReference type="InterPro" id="IPR023198">
    <property type="entry name" value="PGP-like_dom2"/>
</dbReference>